<dbReference type="InterPro" id="IPR036388">
    <property type="entry name" value="WH-like_DNA-bd_sf"/>
</dbReference>
<reference evidence="4 5" key="1">
    <citation type="submission" date="2016-10" db="EMBL/GenBank/DDBJ databases">
        <authorList>
            <person name="de Groot N.N."/>
        </authorList>
    </citation>
    <scope>NUCLEOTIDE SEQUENCE [LARGE SCALE GENOMIC DNA]</scope>
    <source>
        <strain evidence="4 5">CGMCC 1.10331</strain>
    </source>
</reference>
<evidence type="ECO:0000313" key="5">
    <source>
        <dbReference type="Proteomes" id="UP000236740"/>
    </source>
</evidence>
<dbReference type="AlphaFoldDB" id="A0A1H5WHE6"/>
<dbReference type="Pfam" id="PF09339">
    <property type="entry name" value="HTH_IclR"/>
    <property type="match status" value="1"/>
</dbReference>
<feature type="domain" description="HTH iclR-type" evidence="2">
    <location>
        <begin position="34"/>
        <end position="74"/>
    </location>
</feature>
<evidence type="ECO:0000259" key="2">
    <source>
        <dbReference type="Pfam" id="PF09339"/>
    </source>
</evidence>
<dbReference type="SUPFAM" id="SSF46785">
    <property type="entry name" value="Winged helix' DNA-binding domain"/>
    <property type="match status" value="1"/>
</dbReference>
<organism evidence="4 5">
    <name type="scientific">Halobellus limi</name>
    <dbReference type="NCBI Taxonomy" id="699433"/>
    <lineage>
        <taxon>Archaea</taxon>
        <taxon>Methanobacteriati</taxon>
        <taxon>Methanobacteriota</taxon>
        <taxon>Stenosarchaea group</taxon>
        <taxon>Halobacteria</taxon>
        <taxon>Halobacteriales</taxon>
        <taxon>Haloferacaceae</taxon>
        <taxon>Halobellus</taxon>
    </lineage>
</organism>
<accession>A0A1H5WHE6</accession>
<dbReference type="RefSeq" id="WP_103990963.1">
    <property type="nucleotide sequence ID" value="NZ_CP031311.1"/>
</dbReference>
<dbReference type="KEGG" id="hlm:DV707_01390"/>
<evidence type="ECO:0000256" key="1">
    <source>
        <dbReference type="SAM" id="MobiDB-lite"/>
    </source>
</evidence>
<protein>
    <submittedName>
        <fullName evidence="3">ArsR family transcriptional regulator</fullName>
    </submittedName>
    <submittedName>
        <fullName evidence="4">IclR helix-turn-helix domain-containing protein</fullName>
    </submittedName>
</protein>
<sequence>MSAPESDPNREDGREAPLPRSDALTLLASDSGAELLQAAGRPGTACELRDRSGIPLSTVYREAHKLVEAGLLEERVRVDAENGRHASVYERSVESLTVSITDEGVEVRPE</sequence>
<dbReference type="Proteomes" id="UP000296733">
    <property type="component" value="Chromosome"/>
</dbReference>
<dbReference type="EMBL" id="FNVN01000001">
    <property type="protein sequence ID" value="SEF99059.1"/>
    <property type="molecule type" value="Genomic_DNA"/>
</dbReference>
<dbReference type="EMBL" id="CP031311">
    <property type="protein sequence ID" value="QCC46439.1"/>
    <property type="molecule type" value="Genomic_DNA"/>
</dbReference>
<proteinExistence type="predicted"/>
<dbReference type="GO" id="GO:0003677">
    <property type="term" value="F:DNA binding"/>
    <property type="evidence" value="ECO:0007669"/>
    <property type="project" value="InterPro"/>
</dbReference>
<keyword evidence="5" id="KW-1185">Reference proteome</keyword>
<dbReference type="OrthoDB" id="311452at2157"/>
<name>A0A1H5WHE6_9EURY</name>
<evidence type="ECO:0000313" key="3">
    <source>
        <dbReference type="EMBL" id="QCC46439.1"/>
    </source>
</evidence>
<evidence type="ECO:0000313" key="4">
    <source>
        <dbReference type="EMBL" id="SEF99059.1"/>
    </source>
</evidence>
<feature type="region of interest" description="Disordered" evidence="1">
    <location>
        <begin position="1"/>
        <end position="20"/>
    </location>
</feature>
<reference evidence="3 6" key="2">
    <citation type="journal article" date="2019" name="Nat. Commun.">
        <title>A new type of DNA phosphorothioation-based antiviral system in archaea.</title>
        <authorList>
            <person name="Xiong L."/>
            <person name="Liu S."/>
            <person name="Chen S."/>
            <person name="Xiao Y."/>
            <person name="Zhu B."/>
            <person name="Gao Y."/>
            <person name="Zhang Y."/>
            <person name="Chen B."/>
            <person name="Luo J."/>
            <person name="Deng Z."/>
            <person name="Chen X."/>
            <person name="Wang L."/>
            <person name="Chen S."/>
        </authorList>
    </citation>
    <scope>NUCLEOTIDE SEQUENCE [LARGE SCALE GENOMIC DNA]</scope>
    <source>
        <strain evidence="3 6">CGMCC 1.10331</strain>
    </source>
</reference>
<evidence type="ECO:0000313" key="6">
    <source>
        <dbReference type="Proteomes" id="UP000296733"/>
    </source>
</evidence>
<gene>
    <name evidence="3" type="ORF">DV707_01390</name>
    <name evidence="4" type="ORF">SAMN04488133_1281</name>
</gene>
<dbReference type="Proteomes" id="UP000236740">
    <property type="component" value="Unassembled WGS sequence"/>
</dbReference>
<feature type="compositionally biased region" description="Basic and acidic residues" evidence="1">
    <location>
        <begin position="7"/>
        <end position="17"/>
    </location>
</feature>
<dbReference type="Gene3D" id="1.10.10.10">
    <property type="entry name" value="Winged helix-like DNA-binding domain superfamily/Winged helix DNA-binding domain"/>
    <property type="match status" value="1"/>
</dbReference>
<dbReference type="InterPro" id="IPR036390">
    <property type="entry name" value="WH_DNA-bd_sf"/>
</dbReference>
<dbReference type="GO" id="GO:0006355">
    <property type="term" value="P:regulation of DNA-templated transcription"/>
    <property type="evidence" value="ECO:0007669"/>
    <property type="project" value="InterPro"/>
</dbReference>
<dbReference type="InterPro" id="IPR005471">
    <property type="entry name" value="Tscrpt_reg_IclR_N"/>
</dbReference>
<dbReference type="GeneID" id="39856698"/>